<gene>
    <name evidence="11" type="primary">dcuB</name>
    <name evidence="10" type="ORF">I6I88_16255</name>
    <name evidence="11" type="ORF">NCTC11179_02581</name>
</gene>
<evidence type="ECO:0000313" key="10">
    <source>
        <dbReference type="EMBL" id="QQT99703.1"/>
    </source>
</evidence>
<reference evidence="11 12" key="1">
    <citation type="submission" date="2018-06" db="EMBL/GenBank/DDBJ databases">
        <authorList>
            <consortium name="Pathogen Informatics"/>
            <person name="Doyle S."/>
        </authorList>
    </citation>
    <scope>NUCLEOTIDE SEQUENCE [LARGE SCALE GENOMIC DNA]</scope>
    <source>
        <strain evidence="11 12">NCTC11179</strain>
    </source>
</reference>
<dbReference type="Pfam" id="PF03605">
    <property type="entry name" value="DcuA_DcuB"/>
    <property type="match status" value="1"/>
</dbReference>
<dbReference type="EMBL" id="CP068108">
    <property type="protein sequence ID" value="QQT99703.1"/>
    <property type="molecule type" value="Genomic_DNA"/>
</dbReference>
<dbReference type="GO" id="GO:0015556">
    <property type="term" value="F:C4-dicarboxylate transmembrane transporter activity"/>
    <property type="evidence" value="ECO:0007669"/>
    <property type="project" value="InterPro"/>
</dbReference>
<reference evidence="10 13" key="2">
    <citation type="submission" date="2021-01" db="EMBL/GenBank/DDBJ databases">
        <title>FDA dAtabase for Regulatory Grade micrObial Sequences (FDA-ARGOS): Supporting development and validation of Infectious Disease Dx tests.</title>
        <authorList>
            <person name="Sproer C."/>
            <person name="Gronow S."/>
            <person name="Severitt S."/>
            <person name="Schroder I."/>
            <person name="Tallon L."/>
            <person name="Sadzewicz L."/>
            <person name="Zhao X."/>
            <person name="Boylan J."/>
            <person name="Ott S."/>
            <person name="Bowen H."/>
            <person name="Vavikolanu K."/>
            <person name="Mehta A."/>
            <person name="Aluvathingal J."/>
            <person name="Nadendla S."/>
            <person name="Lowell S."/>
            <person name="Myers T."/>
            <person name="Yan Y."/>
            <person name="Sichtig H."/>
        </authorList>
    </citation>
    <scope>NUCLEOTIDE SEQUENCE [LARGE SCALE GENOMIC DNA]</scope>
    <source>
        <strain evidence="10 13">FDAARGOS_1131</strain>
    </source>
</reference>
<dbReference type="GO" id="GO:0005886">
    <property type="term" value="C:plasma membrane"/>
    <property type="evidence" value="ECO:0007669"/>
    <property type="project" value="UniProtKB-SubCell"/>
</dbReference>
<feature type="transmembrane region" description="Helical" evidence="9">
    <location>
        <begin position="427"/>
        <end position="449"/>
    </location>
</feature>
<keyword evidence="5" id="KW-0997">Cell inner membrane</keyword>
<dbReference type="PIRSF" id="PIRSF004539">
    <property type="entry name" value="C4-dicrbxl_trns"/>
    <property type="match status" value="1"/>
</dbReference>
<keyword evidence="4" id="KW-1003">Cell membrane</keyword>
<dbReference type="EMBL" id="UGQL01000002">
    <property type="protein sequence ID" value="STZ69086.1"/>
    <property type="molecule type" value="Genomic_DNA"/>
</dbReference>
<dbReference type="AlphaFoldDB" id="A0A378U1Q7"/>
<dbReference type="RefSeq" id="WP_002987966.1">
    <property type="nucleotide sequence ID" value="NZ_CP068107.1"/>
</dbReference>
<dbReference type="Proteomes" id="UP000255024">
    <property type="component" value="Unassembled WGS sequence"/>
</dbReference>
<evidence type="ECO:0000256" key="1">
    <source>
        <dbReference type="ARBA" id="ARBA00004429"/>
    </source>
</evidence>
<dbReference type="Proteomes" id="UP000596202">
    <property type="component" value="Chromosome"/>
</dbReference>
<keyword evidence="12" id="KW-1185">Reference proteome</keyword>
<dbReference type="PANTHER" id="PTHR36106:SF1">
    <property type="entry name" value="ANAEROBIC C4-DICARBOXYLATE TRANSPORTER DCUB"/>
    <property type="match status" value="1"/>
</dbReference>
<evidence type="ECO:0000313" key="13">
    <source>
        <dbReference type="Proteomes" id="UP000596202"/>
    </source>
</evidence>
<evidence type="ECO:0000313" key="12">
    <source>
        <dbReference type="Proteomes" id="UP000255024"/>
    </source>
</evidence>
<keyword evidence="3" id="KW-0813">Transport</keyword>
<evidence type="ECO:0000256" key="5">
    <source>
        <dbReference type="ARBA" id="ARBA00022519"/>
    </source>
</evidence>
<dbReference type="OrthoDB" id="9770910at2"/>
<protein>
    <submittedName>
        <fullName evidence="10 11">Anaerobic C4-dicarboxylate transporter</fullName>
    </submittedName>
</protein>
<feature type="transmembrane region" description="Helical" evidence="9">
    <location>
        <begin position="169"/>
        <end position="189"/>
    </location>
</feature>
<feature type="transmembrane region" description="Helical" evidence="9">
    <location>
        <begin position="6"/>
        <end position="39"/>
    </location>
</feature>
<evidence type="ECO:0000256" key="6">
    <source>
        <dbReference type="ARBA" id="ARBA00022692"/>
    </source>
</evidence>
<evidence type="ECO:0000256" key="2">
    <source>
        <dbReference type="ARBA" id="ARBA00006413"/>
    </source>
</evidence>
<dbReference type="PANTHER" id="PTHR36106">
    <property type="entry name" value="ANAEROBIC C4-DICARBOXYLATE TRANSPORTER DCUB"/>
    <property type="match status" value="1"/>
</dbReference>
<evidence type="ECO:0000256" key="8">
    <source>
        <dbReference type="ARBA" id="ARBA00023136"/>
    </source>
</evidence>
<feature type="transmembrane region" description="Helical" evidence="9">
    <location>
        <begin position="235"/>
        <end position="255"/>
    </location>
</feature>
<dbReference type="NCBIfam" id="NF009136">
    <property type="entry name" value="PRK12489.1"/>
    <property type="match status" value="1"/>
</dbReference>
<feature type="transmembrane region" description="Helical" evidence="9">
    <location>
        <begin position="94"/>
        <end position="119"/>
    </location>
</feature>
<evidence type="ECO:0000256" key="7">
    <source>
        <dbReference type="ARBA" id="ARBA00022989"/>
    </source>
</evidence>
<comment type="similarity">
    <text evidence="2">Belongs to the DcuA/DcuB transporter (TC 2.A.13.1) family.</text>
</comment>
<evidence type="ECO:0000313" key="11">
    <source>
        <dbReference type="EMBL" id="STZ69086.1"/>
    </source>
</evidence>
<dbReference type="NCBIfam" id="NF006927">
    <property type="entry name" value="PRK09412.1"/>
    <property type="match status" value="1"/>
</dbReference>
<feature type="transmembrane region" description="Helical" evidence="9">
    <location>
        <begin position="51"/>
        <end position="74"/>
    </location>
</feature>
<keyword evidence="7 9" id="KW-1133">Transmembrane helix</keyword>
<dbReference type="GeneID" id="93529233"/>
<comment type="subcellular location">
    <subcellularLocation>
        <location evidence="1">Cell inner membrane</location>
        <topology evidence="1">Multi-pass membrane protein</topology>
    </subcellularLocation>
</comment>
<evidence type="ECO:0000256" key="4">
    <source>
        <dbReference type="ARBA" id="ARBA00022475"/>
    </source>
</evidence>
<feature type="transmembrane region" description="Helical" evidence="9">
    <location>
        <begin position="275"/>
        <end position="294"/>
    </location>
</feature>
<dbReference type="NCBIfam" id="TIGR00770">
    <property type="entry name" value="Dcu"/>
    <property type="match status" value="1"/>
</dbReference>
<feature type="transmembrane region" description="Helical" evidence="9">
    <location>
        <begin position="345"/>
        <end position="362"/>
    </location>
</feature>
<evidence type="ECO:0000256" key="3">
    <source>
        <dbReference type="ARBA" id="ARBA00022448"/>
    </source>
</evidence>
<dbReference type="InterPro" id="IPR004668">
    <property type="entry name" value="Anaer_Dcu_memb_transpt"/>
</dbReference>
<organism evidence="11 12">
    <name type="scientific">Myroides odoratus</name>
    <name type="common">Flavobacterium odoratum</name>
    <dbReference type="NCBI Taxonomy" id="256"/>
    <lineage>
        <taxon>Bacteria</taxon>
        <taxon>Pseudomonadati</taxon>
        <taxon>Bacteroidota</taxon>
        <taxon>Flavobacteriia</taxon>
        <taxon>Flavobacteriales</taxon>
        <taxon>Flavobacteriaceae</taxon>
        <taxon>Myroides</taxon>
    </lineage>
</organism>
<evidence type="ECO:0000256" key="9">
    <source>
        <dbReference type="SAM" id="Phobius"/>
    </source>
</evidence>
<keyword evidence="6 9" id="KW-0812">Transmembrane</keyword>
<keyword evidence="8 9" id="KW-0472">Membrane</keyword>
<name>A0A378U1Q7_MYROD</name>
<accession>A0A378U1Q7</accession>
<feature type="transmembrane region" description="Helical" evidence="9">
    <location>
        <begin position="306"/>
        <end position="325"/>
    </location>
</feature>
<proteinExistence type="inferred from homology"/>
<sequence length="450" mass="47573">MLLIQFAILIAMILIGSQMKGIGLGVMGMVGLLIFVFIFQMKPGDPPIDVMLVIMAIVSTAATLQACGGLDYLVRLAERVIRSNPSNIVFIAPFTVYFFCLFAGTAHLLYSLLPIIAEVATKKRIRPERPLSVSVIASHLAITGSPMSAATAAFAGASILAYPGALIDIMKVCIPACLIGILITCLVVLRKGKELKDDPIFIEKMKDPEFAKSLDADEDASGNKKPLKKGAKTSVVIFAIAVLLIVIAGAFPQLLPQFEPGAASLVVKANGELQMVSVISMITLSASALMMLITKTSAISVTKVSLFSSMATAVVSVFGVVWMSATFMSHNEVAIKGFLSEVVTLYPWTFAIAVFVLGALMFSQAATTKTMMPLGMALGVSNPALIAIFPAVNADFVLPGYPTLLAAINFDRTGSTKIGKFVVNHSFMIPGLVAITVAIAAGFLLGSFLL</sequence>